<keyword evidence="6 9" id="KW-0378">Hydrolase</keyword>
<reference evidence="12" key="1">
    <citation type="submission" date="2012-12" db="EMBL/GenBank/DDBJ databases">
        <authorList>
            <person name="Hellsten U."/>
            <person name="Grimwood J."/>
            <person name="Chapman J.A."/>
            <person name="Shapiro H."/>
            <person name="Aerts A."/>
            <person name="Otillar R.P."/>
            <person name="Terry A.Y."/>
            <person name="Boore J.L."/>
            <person name="Simakov O."/>
            <person name="Marletaz F."/>
            <person name="Cho S.-J."/>
            <person name="Edsinger-Gonzales E."/>
            <person name="Havlak P."/>
            <person name="Kuo D.-H."/>
            <person name="Larsson T."/>
            <person name="Lv J."/>
            <person name="Arendt D."/>
            <person name="Savage R."/>
            <person name="Osoegawa K."/>
            <person name="de Jong P."/>
            <person name="Lindberg D.R."/>
            <person name="Seaver E.C."/>
            <person name="Weisblat D.A."/>
            <person name="Putnam N.H."/>
            <person name="Grigoriev I.V."/>
            <person name="Rokhsar D.S."/>
        </authorList>
    </citation>
    <scope>NUCLEOTIDE SEQUENCE</scope>
    <source>
        <strain evidence="12">I ESC-2004</strain>
    </source>
</reference>
<dbReference type="InterPro" id="IPR000760">
    <property type="entry name" value="Inositol_monophosphatase-like"/>
</dbReference>
<reference evidence="10 12" key="2">
    <citation type="journal article" date="2013" name="Nature">
        <title>Insights into bilaterian evolution from three spiralian genomes.</title>
        <authorList>
            <person name="Simakov O."/>
            <person name="Marletaz F."/>
            <person name="Cho S.J."/>
            <person name="Edsinger-Gonzales E."/>
            <person name="Havlak P."/>
            <person name="Hellsten U."/>
            <person name="Kuo D.H."/>
            <person name="Larsson T."/>
            <person name="Lv J."/>
            <person name="Arendt D."/>
            <person name="Savage R."/>
            <person name="Osoegawa K."/>
            <person name="de Jong P."/>
            <person name="Grimwood J."/>
            <person name="Chapman J.A."/>
            <person name="Shapiro H."/>
            <person name="Aerts A."/>
            <person name="Otillar R.P."/>
            <person name="Terry A.Y."/>
            <person name="Boore J.L."/>
            <person name="Grigoriev I.V."/>
            <person name="Lindberg D.R."/>
            <person name="Seaver E.C."/>
            <person name="Weisblat D.A."/>
            <person name="Putnam N.H."/>
            <person name="Rokhsar D.S."/>
        </authorList>
    </citation>
    <scope>NUCLEOTIDE SEQUENCE</scope>
    <source>
        <strain evidence="10 12">I ESC-2004</strain>
    </source>
</reference>
<reference evidence="11" key="3">
    <citation type="submission" date="2015-06" db="UniProtKB">
        <authorList>
            <consortium name="EnsemblMetazoa"/>
        </authorList>
    </citation>
    <scope>IDENTIFICATION</scope>
</reference>
<dbReference type="PANTHER" id="PTHR20854">
    <property type="entry name" value="INOSITOL MONOPHOSPHATASE"/>
    <property type="match status" value="1"/>
</dbReference>
<name>R7UDC7_CAPTE</name>
<accession>R7UDC7</accession>
<dbReference type="InterPro" id="IPR033942">
    <property type="entry name" value="IMPase"/>
</dbReference>
<comment type="pathway">
    <text evidence="3 9">Polyol metabolism; myo-inositol biosynthesis; myo-inositol from D-glucose 6-phosphate: step 2/2.</text>
</comment>
<dbReference type="PROSITE" id="PS00629">
    <property type="entry name" value="IMP_1"/>
    <property type="match status" value="1"/>
</dbReference>
<evidence type="ECO:0000256" key="7">
    <source>
        <dbReference type="ARBA" id="ARBA00022842"/>
    </source>
</evidence>
<dbReference type="UniPathway" id="UPA00823">
    <property type="reaction ID" value="UER00788"/>
</dbReference>
<dbReference type="CDD" id="cd01639">
    <property type="entry name" value="IMPase"/>
    <property type="match status" value="1"/>
</dbReference>
<keyword evidence="5 8" id="KW-0479">Metal-binding</keyword>
<dbReference type="FunFam" id="3.30.540.10:FF:000004">
    <property type="entry name" value="Inositol-1-monophosphatase"/>
    <property type="match status" value="1"/>
</dbReference>
<dbReference type="EC" id="3.1.3.25" evidence="9"/>
<dbReference type="InterPro" id="IPR020583">
    <property type="entry name" value="Inositol_monoP_metal-BS"/>
</dbReference>
<gene>
    <name evidence="10" type="ORF">CAPTEDRAFT_159956</name>
</gene>
<dbReference type="GO" id="GO:0046854">
    <property type="term" value="P:phosphatidylinositol phosphate biosynthetic process"/>
    <property type="evidence" value="ECO:0007669"/>
    <property type="project" value="InterPro"/>
</dbReference>
<sequence>MIAVAVTEDKQVEMKCSMADLVTETDQMVEKMIISTLKEHFPTHCFIGEESVAAGEKCVLTDAPTWVIDPVDGTNNFVHTFPFVAVSIALMINKQAEIGIVYNPLLKEMYSARKGQGAFCNGKKLKCSSVKDLGQALVATEFGSQRDPEILDKKFRNMRSIIEKAHG</sequence>
<evidence type="ECO:0000313" key="12">
    <source>
        <dbReference type="Proteomes" id="UP000014760"/>
    </source>
</evidence>
<dbReference type="SUPFAM" id="SSF56655">
    <property type="entry name" value="Carbohydrate phosphatase"/>
    <property type="match status" value="1"/>
</dbReference>
<feature type="binding site" evidence="8">
    <location>
        <position position="72"/>
    </location>
    <ligand>
        <name>Mg(2+)</name>
        <dbReference type="ChEBI" id="CHEBI:18420"/>
        <label>1</label>
        <note>catalytic</note>
    </ligand>
</feature>
<comment type="cofactor">
    <cofactor evidence="2 8 9">
        <name>Mg(2+)</name>
        <dbReference type="ChEBI" id="CHEBI:18420"/>
    </cofactor>
</comment>
<proteinExistence type="inferred from homology"/>
<dbReference type="AlphaFoldDB" id="R7UDC7"/>
<comment type="similarity">
    <text evidence="4 9">Belongs to the inositol monophosphatase superfamily.</text>
</comment>
<evidence type="ECO:0000256" key="5">
    <source>
        <dbReference type="ARBA" id="ARBA00022723"/>
    </source>
</evidence>
<evidence type="ECO:0000256" key="1">
    <source>
        <dbReference type="ARBA" id="ARBA00001033"/>
    </source>
</evidence>
<dbReference type="Pfam" id="PF00459">
    <property type="entry name" value="Inositol_P"/>
    <property type="match status" value="1"/>
</dbReference>
<dbReference type="GO" id="GO:0046872">
    <property type="term" value="F:metal ion binding"/>
    <property type="evidence" value="ECO:0007669"/>
    <property type="project" value="UniProtKB-KW"/>
</dbReference>
<dbReference type="OrthoDB" id="10254945at2759"/>
<evidence type="ECO:0000256" key="2">
    <source>
        <dbReference type="ARBA" id="ARBA00001946"/>
    </source>
</evidence>
<dbReference type="PRINTS" id="PR00377">
    <property type="entry name" value="IMPHPHTASES"/>
</dbReference>
<evidence type="ECO:0000313" key="10">
    <source>
        <dbReference type="EMBL" id="ELU03964.1"/>
    </source>
</evidence>
<dbReference type="EMBL" id="AMQN01045100">
    <property type="status" value="NOT_ANNOTATED_CDS"/>
    <property type="molecule type" value="Genomic_DNA"/>
</dbReference>
<organism evidence="10">
    <name type="scientific">Capitella teleta</name>
    <name type="common">Polychaete worm</name>
    <dbReference type="NCBI Taxonomy" id="283909"/>
    <lineage>
        <taxon>Eukaryota</taxon>
        <taxon>Metazoa</taxon>
        <taxon>Spiralia</taxon>
        <taxon>Lophotrochozoa</taxon>
        <taxon>Annelida</taxon>
        <taxon>Polychaeta</taxon>
        <taxon>Sedentaria</taxon>
        <taxon>Scolecida</taxon>
        <taxon>Capitellidae</taxon>
        <taxon>Capitella</taxon>
    </lineage>
</organism>
<evidence type="ECO:0000256" key="4">
    <source>
        <dbReference type="ARBA" id="ARBA00009759"/>
    </source>
</evidence>
<dbReference type="STRING" id="283909.R7UDC7"/>
<keyword evidence="7 8" id="KW-0460">Magnesium</keyword>
<evidence type="ECO:0000313" key="11">
    <source>
        <dbReference type="EnsemblMetazoa" id="CapteP159956"/>
    </source>
</evidence>
<dbReference type="FunCoup" id="R7UDC7">
    <property type="interactions" value="727"/>
</dbReference>
<dbReference type="GO" id="GO:0008934">
    <property type="term" value="F:inositol monophosphate 1-phosphatase activity"/>
    <property type="evidence" value="ECO:0007669"/>
    <property type="project" value="InterPro"/>
</dbReference>
<feature type="binding site" evidence="8">
    <location>
        <position position="49"/>
    </location>
    <ligand>
        <name>Mg(2+)</name>
        <dbReference type="ChEBI" id="CHEBI:18420"/>
        <label>1</label>
        <note>catalytic</note>
    </ligand>
</feature>
<dbReference type="Proteomes" id="UP000014760">
    <property type="component" value="Unassembled WGS sequence"/>
</dbReference>
<keyword evidence="12" id="KW-1185">Reference proteome</keyword>
<dbReference type="Gene3D" id="3.30.540.10">
    <property type="entry name" value="Fructose-1,6-Bisphosphatase, subunit A, domain 1"/>
    <property type="match status" value="1"/>
</dbReference>
<dbReference type="EMBL" id="KB302708">
    <property type="protein sequence ID" value="ELU03964.1"/>
    <property type="molecule type" value="Genomic_DNA"/>
</dbReference>
<evidence type="ECO:0000256" key="9">
    <source>
        <dbReference type="RuleBase" id="RU364068"/>
    </source>
</evidence>
<evidence type="ECO:0000256" key="8">
    <source>
        <dbReference type="PIRSR" id="PIRSR600760-2"/>
    </source>
</evidence>
<dbReference type="PANTHER" id="PTHR20854:SF4">
    <property type="entry name" value="INOSITOL-1-MONOPHOSPHATASE-RELATED"/>
    <property type="match status" value="1"/>
</dbReference>
<feature type="binding site" evidence="8">
    <location>
        <position position="69"/>
    </location>
    <ligand>
        <name>Mg(2+)</name>
        <dbReference type="ChEBI" id="CHEBI:18420"/>
        <label>1</label>
        <note>catalytic</note>
    </ligand>
</feature>
<dbReference type="OMA" id="ERRELFW"/>
<protein>
    <recommendedName>
        <fullName evidence="9">Inositol-1-monophosphatase</fullName>
        <ecNumber evidence="9">3.1.3.25</ecNumber>
    </recommendedName>
</protein>
<dbReference type="GO" id="GO:0006021">
    <property type="term" value="P:inositol biosynthetic process"/>
    <property type="evidence" value="ECO:0007669"/>
    <property type="project" value="UniProtKB-UniPathway"/>
</dbReference>
<dbReference type="InterPro" id="IPR020552">
    <property type="entry name" value="Inositol_monoPase_Li-sen"/>
</dbReference>
<evidence type="ECO:0000256" key="3">
    <source>
        <dbReference type="ARBA" id="ARBA00005152"/>
    </source>
</evidence>
<comment type="catalytic activity">
    <reaction evidence="1 9">
        <text>a myo-inositol phosphate + H2O = myo-inositol + phosphate</text>
        <dbReference type="Rhea" id="RHEA:24056"/>
        <dbReference type="ChEBI" id="CHEBI:15377"/>
        <dbReference type="ChEBI" id="CHEBI:17268"/>
        <dbReference type="ChEBI" id="CHEBI:43474"/>
        <dbReference type="ChEBI" id="CHEBI:84139"/>
        <dbReference type="EC" id="3.1.3.25"/>
    </reaction>
</comment>
<evidence type="ECO:0000256" key="6">
    <source>
        <dbReference type="ARBA" id="ARBA00022801"/>
    </source>
</evidence>
<dbReference type="GO" id="GO:0007165">
    <property type="term" value="P:signal transduction"/>
    <property type="evidence" value="ECO:0007669"/>
    <property type="project" value="TreeGrafter"/>
</dbReference>
<dbReference type="EnsemblMetazoa" id="CapteT159956">
    <property type="protein sequence ID" value="CapteP159956"/>
    <property type="gene ID" value="CapteG159956"/>
</dbReference>
<dbReference type="HOGENOM" id="CLU_044118_7_0_1"/>
<dbReference type="PRINTS" id="PR00378">
    <property type="entry name" value="LIIMPHPHTASE"/>
</dbReference>